<proteinExistence type="predicted"/>
<keyword evidence="2" id="KW-1185">Reference proteome</keyword>
<evidence type="ECO:0000313" key="1">
    <source>
        <dbReference type="EMBL" id="AQQ71852.1"/>
    </source>
</evidence>
<dbReference type="Proteomes" id="UP000188181">
    <property type="component" value="Chromosome"/>
</dbReference>
<reference evidence="2" key="1">
    <citation type="submission" date="2017-02" db="EMBL/GenBank/DDBJ databases">
        <title>Comparative genomics and description of representatives of a novel lineage of planctomycetes thriving in anoxic sediments.</title>
        <authorList>
            <person name="Spring S."/>
            <person name="Bunk B."/>
            <person name="Sproer C."/>
        </authorList>
    </citation>
    <scope>NUCLEOTIDE SEQUENCE [LARGE SCALE GENOMIC DNA]</scope>
    <source>
        <strain evidence="2">SM-Chi-D1</strain>
    </source>
</reference>
<dbReference type="STRING" id="1851148.SMSP2_02231"/>
<organism evidence="1 2">
    <name type="scientific">Limihaloglobus sulfuriphilus</name>
    <dbReference type="NCBI Taxonomy" id="1851148"/>
    <lineage>
        <taxon>Bacteria</taxon>
        <taxon>Pseudomonadati</taxon>
        <taxon>Planctomycetota</taxon>
        <taxon>Phycisphaerae</taxon>
        <taxon>Sedimentisphaerales</taxon>
        <taxon>Sedimentisphaeraceae</taxon>
        <taxon>Limihaloglobus</taxon>
    </lineage>
</organism>
<dbReference type="KEGG" id="pbas:SMSP2_02231"/>
<dbReference type="RefSeq" id="WP_146684026.1">
    <property type="nucleotide sequence ID" value="NZ_CP019646.1"/>
</dbReference>
<accession>A0A1Q2MHW8</accession>
<gene>
    <name evidence="1" type="ORF">SMSP2_02231</name>
</gene>
<sequence>MSLTAAGPCWDLAGFEKVKDETAGTSIQCLWGTRIMLLPVSPPSEQPAFDEQHPWSAGFIADPPSYP</sequence>
<dbReference type="EMBL" id="CP019646">
    <property type="protein sequence ID" value="AQQ71852.1"/>
    <property type="molecule type" value="Genomic_DNA"/>
</dbReference>
<name>A0A1Q2MHW8_9BACT</name>
<protein>
    <submittedName>
        <fullName evidence="1">Uncharacterized protein</fullName>
    </submittedName>
</protein>
<dbReference type="AlphaFoldDB" id="A0A1Q2MHW8"/>
<evidence type="ECO:0000313" key="2">
    <source>
        <dbReference type="Proteomes" id="UP000188181"/>
    </source>
</evidence>